<dbReference type="RefSeq" id="WP_346187404.1">
    <property type="nucleotide sequence ID" value="NZ_BAABRL010000002.1"/>
</dbReference>
<dbReference type="PANTHER" id="PTHR37489">
    <property type="entry name" value="DUF3500 DOMAIN-CONTAINING PROTEIN"/>
    <property type="match status" value="1"/>
</dbReference>
<name>A0ABP9UVD5_9BACT</name>
<evidence type="ECO:0000313" key="3">
    <source>
        <dbReference type="Proteomes" id="UP001424741"/>
    </source>
</evidence>
<dbReference type="Pfam" id="PF12006">
    <property type="entry name" value="DUF3500"/>
    <property type="match status" value="1"/>
</dbReference>
<reference evidence="2 3" key="1">
    <citation type="submission" date="2024-02" db="EMBL/GenBank/DDBJ databases">
        <title>Rubritalea halochordaticola NBRC 107102.</title>
        <authorList>
            <person name="Ichikawa N."/>
            <person name="Katano-Makiyama Y."/>
            <person name="Hidaka K."/>
        </authorList>
    </citation>
    <scope>NUCLEOTIDE SEQUENCE [LARGE SCALE GENOMIC DNA]</scope>
    <source>
        <strain evidence="2 3">NBRC 107102</strain>
    </source>
</reference>
<sequence>MSALFLRWLLLGCFSVLLSVVHAGEFEDSFRKEVGAFLDTLSEEQQESCMLKVDDKERWKMVYPGGKRPGVRIGDLNDTQRAAFEKAMRLVLSDYGWQMANKVALQDGKQGLSKYWLTCFGDPRKEDDFAFRVAEHHLTIVHLEVVEGETKEFGPILLGSDPPELWKECEMDLIELWKTLDNPKALIKDRKGVASAAMPEGDGIAYAELNDEAKKKLKTVWERRLNIFTPSIKERIEKLHQAKGGWEQCRVAYYNEEPEKRCIDGGRWDFKCGMPGFLWDLETSRTHIHMSLWTK</sequence>
<keyword evidence="3" id="KW-1185">Reference proteome</keyword>
<feature type="chain" id="PRO_5046730443" description="DUF3500 domain-containing protein" evidence="1">
    <location>
        <begin position="24"/>
        <end position="295"/>
    </location>
</feature>
<organism evidence="2 3">
    <name type="scientific">Rubritalea halochordaticola</name>
    <dbReference type="NCBI Taxonomy" id="714537"/>
    <lineage>
        <taxon>Bacteria</taxon>
        <taxon>Pseudomonadati</taxon>
        <taxon>Verrucomicrobiota</taxon>
        <taxon>Verrucomicrobiia</taxon>
        <taxon>Verrucomicrobiales</taxon>
        <taxon>Rubritaleaceae</taxon>
        <taxon>Rubritalea</taxon>
    </lineage>
</organism>
<dbReference type="InterPro" id="IPR021889">
    <property type="entry name" value="DUF3500"/>
</dbReference>
<dbReference type="PANTHER" id="PTHR37489:SF1">
    <property type="entry name" value="DUF3500 DOMAIN-CONTAINING PROTEIN"/>
    <property type="match status" value="1"/>
</dbReference>
<evidence type="ECO:0000256" key="1">
    <source>
        <dbReference type="SAM" id="SignalP"/>
    </source>
</evidence>
<gene>
    <name evidence="2" type="ORF">Rhal01_00590</name>
</gene>
<comment type="caution">
    <text evidence="2">The sequence shown here is derived from an EMBL/GenBank/DDBJ whole genome shotgun (WGS) entry which is preliminary data.</text>
</comment>
<evidence type="ECO:0008006" key="4">
    <source>
        <dbReference type="Google" id="ProtNLM"/>
    </source>
</evidence>
<dbReference type="EMBL" id="BAABRL010000002">
    <property type="protein sequence ID" value="GAA5494429.1"/>
    <property type="molecule type" value="Genomic_DNA"/>
</dbReference>
<accession>A0ABP9UVD5</accession>
<feature type="signal peptide" evidence="1">
    <location>
        <begin position="1"/>
        <end position="23"/>
    </location>
</feature>
<dbReference type="Proteomes" id="UP001424741">
    <property type="component" value="Unassembled WGS sequence"/>
</dbReference>
<protein>
    <recommendedName>
        <fullName evidence="4">DUF3500 domain-containing protein</fullName>
    </recommendedName>
</protein>
<keyword evidence="1" id="KW-0732">Signal</keyword>
<proteinExistence type="predicted"/>
<evidence type="ECO:0000313" key="2">
    <source>
        <dbReference type="EMBL" id="GAA5494429.1"/>
    </source>
</evidence>